<gene>
    <name evidence="1" type="ORF">ATANTOWER_024479</name>
</gene>
<dbReference type="Proteomes" id="UP001345963">
    <property type="component" value="Unassembled WGS sequence"/>
</dbReference>
<comment type="caution">
    <text evidence="1">The sequence shown here is derived from an EMBL/GenBank/DDBJ whole genome shotgun (WGS) entry which is preliminary data.</text>
</comment>
<proteinExistence type="predicted"/>
<evidence type="ECO:0000313" key="1">
    <source>
        <dbReference type="EMBL" id="MED6235371.1"/>
    </source>
</evidence>
<sequence length="161" mass="19142">MTLPGLWKWFSPAAGCNQALFSVSRWFHMFQYILIHHFSQRESEVGRCYQRRKEDKEVISFFLQNSDITMMLFMCILWSHLEDISWTMSCTHAADYDSSGDRKTCPVQYLQCFHCEVCYILVLAKIRFRILSLLFDFPQCDKISLVAWLRISNLHQICYLC</sequence>
<evidence type="ECO:0000313" key="2">
    <source>
        <dbReference type="Proteomes" id="UP001345963"/>
    </source>
</evidence>
<name>A0ABU7AB49_9TELE</name>
<keyword evidence="2" id="KW-1185">Reference proteome</keyword>
<organism evidence="1 2">
    <name type="scientific">Ataeniobius toweri</name>
    <dbReference type="NCBI Taxonomy" id="208326"/>
    <lineage>
        <taxon>Eukaryota</taxon>
        <taxon>Metazoa</taxon>
        <taxon>Chordata</taxon>
        <taxon>Craniata</taxon>
        <taxon>Vertebrata</taxon>
        <taxon>Euteleostomi</taxon>
        <taxon>Actinopterygii</taxon>
        <taxon>Neopterygii</taxon>
        <taxon>Teleostei</taxon>
        <taxon>Neoteleostei</taxon>
        <taxon>Acanthomorphata</taxon>
        <taxon>Ovalentaria</taxon>
        <taxon>Atherinomorphae</taxon>
        <taxon>Cyprinodontiformes</taxon>
        <taxon>Goodeidae</taxon>
        <taxon>Ataeniobius</taxon>
    </lineage>
</organism>
<dbReference type="EMBL" id="JAHUTI010010391">
    <property type="protein sequence ID" value="MED6235371.1"/>
    <property type="molecule type" value="Genomic_DNA"/>
</dbReference>
<protein>
    <submittedName>
        <fullName evidence="1">Uncharacterized protein</fullName>
    </submittedName>
</protein>
<reference evidence="1 2" key="1">
    <citation type="submission" date="2021-07" db="EMBL/GenBank/DDBJ databases">
        <authorList>
            <person name="Palmer J.M."/>
        </authorList>
    </citation>
    <scope>NUCLEOTIDE SEQUENCE [LARGE SCALE GENOMIC DNA]</scope>
    <source>
        <strain evidence="1 2">AT_MEX2019</strain>
        <tissue evidence="1">Muscle</tissue>
    </source>
</reference>
<accession>A0ABU7AB49</accession>